<name>A0ABP7MN46_9GAMM</name>
<evidence type="ECO:0000256" key="1">
    <source>
        <dbReference type="SAM" id="SignalP"/>
    </source>
</evidence>
<protein>
    <recommendedName>
        <fullName evidence="4">ABC transporter substrate-binding protein</fullName>
    </recommendedName>
</protein>
<dbReference type="Gene3D" id="3.40.50.2300">
    <property type="match status" value="2"/>
</dbReference>
<dbReference type="PANTHER" id="PTHR35271">
    <property type="entry name" value="ABC TRANSPORTER, SUBSTRATE-BINDING LIPOPROTEIN-RELATED"/>
    <property type="match status" value="1"/>
</dbReference>
<dbReference type="Pfam" id="PF04392">
    <property type="entry name" value="ABC_sub_bind"/>
    <property type="match status" value="1"/>
</dbReference>
<evidence type="ECO:0008006" key="4">
    <source>
        <dbReference type="Google" id="ProtNLM"/>
    </source>
</evidence>
<dbReference type="PROSITE" id="PS51257">
    <property type="entry name" value="PROKAR_LIPOPROTEIN"/>
    <property type="match status" value="1"/>
</dbReference>
<organism evidence="2 3">
    <name type="scientific">Litoribacillus peritrichatus</name>
    <dbReference type="NCBI Taxonomy" id="718191"/>
    <lineage>
        <taxon>Bacteria</taxon>
        <taxon>Pseudomonadati</taxon>
        <taxon>Pseudomonadota</taxon>
        <taxon>Gammaproteobacteria</taxon>
        <taxon>Oceanospirillales</taxon>
        <taxon>Oceanospirillaceae</taxon>
        <taxon>Litoribacillus</taxon>
    </lineage>
</organism>
<dbReference type="EMBL" id="BAABBN010000007">
    <property type="protein sequence ID" value="GAA3926770.1"/>
    <property type="molecule type" value="Genomic_DNA"/>
</dbReference>
<dbReference type="Proteomes" id="UP001501565">
    <property type="component" value="Unassembled WGS sequence"/>
</dbReference>
<gene>
    <name evidence="2" type="ORF">GCM10022277_23610</name>
</gene>
<feature type="signal peptide" evidence="1">
    <location>
        <begin position="1"/>
        <end position="26"/>
    </location>
</feature>
<comment type="caution">
    <text evidence="2">The sequence shown here is derived from an EMBL/GenBank/DDBJ whole genome shotgun (WGS) entry which is preliminary data.</text>
</comment>
<evidence type="ECO:0000313" key="2">
    <source>
        <dbReference type="EMBL" id="GAA3926770.1"/>
    </source>
</evidence>
<dbReference type="RefSeq" id="WP_344798737.1">
    <property type="nucleotide sequence ID" value="NZ_BAABBN010000007.1"/>
</dbReference>
<dbReference type="PANTHER" id="PTHR35271:SF1">
    <property type="entry name" value="ABC TRANSPORTER, SUBSTRATE-BINDING LIPOPROTEIN"/>
    <property type="match status" value="1"/>
</dbReference>
<dbReference type="InterPro" id="IPR007487">
    <property type="entry name" value="ABC_transpt-TYRBP-like"/>
</dbReference>
<proteinExistence type="predicted"/>
<evidence type="ECO:0000313" key="3">
    <source>
        <dbReference type="Proteomes" id="UP001501565"/>
    </source>
</evidence>
<keyword evidence="1" id="KW-0732">Signal</keyword>
<feature type="chain" id="PRO_5047083777" description="ABC transporter substrate-binding protein" evidence="1">
    <location>
        <begin position="27"/>
        <end position="320"/>
    </location>
</feature>
<keyword evidence="3" id="KW-1185">Reference proteome</keyword>
<sequence length="320" mass="34898">MTTIIRWFSALLVSLVLSGCVTPAKHSPALIQQPAAHGNQPSVLLINSNASVERYKTAQNAFTNNINGKNISILNLQDNHAPVQHIQDALNSHHFDAIYGIGAKALGSVDHIAPTQPVVFSSVLNWRSFQDQKNFYGVSSDIAPASQLAMFKHFFPDIKSIAVMFNKTNLALVKQAIAASKELNLTLIPLKVESSRNLSVYINEAVTSADALWLIADPVILNSSEKVHAIFKAAKINKRPVFATNEVFAEFGATLTISADLPTVGRQAAILINNVIKQRPPAQRIQFPAGSKISLNLNKVEAYQLNLNYEALDAVNDLIE</sequence>
<reference evidence="3" key="1">
    <citation type="journal article" date="2019" name="Int. J. Syst. Evol. Microbiol.">
        <title>The Global Catalogue of Microorganisms (GCM) 10K type strain sequencing project: providing services to taxonomists for standard genome sequencing and annotation.</title>
        <authorList>
            <consortium name="The Broad Institute Genomics Platform"/>
            <consortium name="The Broad Institute Genome Sequencing Center for Infectious Disease"/>
            <person name="Wu L."/>
            <person name="Ma J."/>
        </authorList>
    </citation>
    <scope>NUCLEOTIDE SEQUENCE [LARGE SCALE GENOMIC DNA]</scope>
    <source>
        <strain evidence="3">JCM 17551</strain>
    </source>
</reference>
<accession>A0ABP7MN46</accession>